<dbReference type="PROSITE" id="PS50181">
    <property type="entry name" value="FBOX"/>
    <property type="match status" value="1"/>
</dbReference>
<feature type="non-terminal residue" evidence="2">
    <location>
        <position position="1"/>
    </location>
</feature>
<reference evidence="2 3" key="1">
    <citation type="submission" date="2018-05" db="EMBL/GenBank/DDBJ databases">
        <title>Draft genome sequence of Scytalidium lignicola DSM 105466, a ubiquitous saprotrophic fungus.</title>
        <authorList>
            <person name="Buettner E."/>
            <person name="Gebauer A.M."/>
            <person name="Hofrichter M."/>
            <person name="Liers C."/>
            <person name="Kellner H."/>
        </authorList>
    </citation>
    <scope>NUCLEOTIDE SEQUENCE [LARGE SCALE GENOMIC DNA]</scope>
    <source>
        <strain evidence="2 3">DSM 105466</strain>
    </source>
</reference>
<dbReference type="SUPFAM" id="SSF81383">
    <property type="entry name" value="F-box domain"/>
    <property type="match status" value="1"/>
</dbReference>
<comment type="caution">
    <text evidence="2">The sequence shown here is derived from an EMBL/GenBank/DDBJ whole genome shotgun (WGS) entry which is preliminary data.</text>
</comment>
<organism evidence="2 3">
    <name type="scientific">Scytalidium lignicola</name>
    <name type="common">Hyphomycete</name>
    <dbReference type="NCBI Taxonomy" id="5539"/>
    <lineage>
        <taxon>Eukaryota</taxon>
        <taxon>Fungi</taxon>
        <taxon>Dikarya</taxon>
        <taxon>Ascomycota</taxon>
        <taxon>Pezizomycotina</taxon>
        <taxon>Leotiomycetes</taxon>
        <taxon>Leotiomycetes incertae sedis</taxon>
        <taxon>Scytalidium</taxon>
    </lineage>
</organism>
<evidence type="ECO:0000313" key="2">
    <source>
        <dbReference type="EMBL" id="RFU33594.1"/>
    </source>
</evidence>
<dbReference type="STRING" id="5539.A0A3E2HJL8"/>
<keyword evidence="3" id="KW-1185">Reference proteome</keyword>
<feature type="domain" description="F-box" evidence="1">
    <location>
        <begin position="55"/>
        <end position="89"/>
    </location>
</feature>
<dbReference type="InterPro" id="IPR036047">
    <property type="entry name" value="F-box-like_dom_sf"/>
</dbReference>
<gene>
    <name evidence="2" type="ORF">B7463_g2761</name>
</gene>
<dbReference type="Pfam" id="PF00646">
    <property type="entry name" value="F-box"/>
    <property type="match status" value="1"/>
</dbReference>
<dbReference type="OrthoDB" id="5295250at2759"/>
<dbReference type="AlphaFoldDB" id="A0A3E2HJL8"/>
<proteinExistence type="predicted"/>
<dbReference type="InterPro" id="IPR001810">
    <property type="entry name" value="F-box_dom"/>
</dbReference>
<evidence type="ECO:0000259" key="1">
    <source>
        <dbReference type="PROSITE" id="PS50181"/>
    </source>
</evidence>
<sequence>MASHSLAQHLYSLRLQNGRPDFERRKIELDDLIHYLSSAEISHLVNLLRPSTIRHDKFVDLPNEIILAIMNYLDLEDVVTARSVSHKWYYRWTAPEICFGIAERYFPDVLIRLYMSLPDDQKKATKAALSEWACKRAVDVVKCQRGRSLRTGERKVYMKEEREPILKWWLTDKLLIANTHYPNNILTAWNLGSDEMHTIRLSGPCLNLTARGNYVGFQINSETFIWRVGGRLTSVKAPKAPASFLGLDWWPFHLLFHPINEDHYFLFYRAINGEGATFQVLVQEYVGGEARTICHSKLATAVSARGAIIMDGTCLISYHVKGLSKDSGKTYKTDRDVGYTGPCYHQQIDQGSTRDPLTVVNTLTFDIFAKTFSTRSYHIHSNFKTLPRESSTWEDSINRSCIWRDQLLLPVYPTGSNTERKPIGIDDILLLAVQPCDRIQPAPNVTPLYVQTSPDEKQVLFLEADPEFHRYGVSFCWAMRGVFAEKTRLILDPFEAGEPNTEGIVRGDDDFVVLFSKNGYVVWSFNEAS</sequence>
<dbReference type="Proteomes" id="UP000258309">
    <property type="component" value="Unassembled WGS sequence"/>
</dbReference>
<accession>A0A3E2HJL8</accession>
<name>A0A3E2HJL8_SCYLI</name>
<protein>
    <recommendedName>
        <fullName evidence="1">F-box domain-containing protein</fullName>
    </recommendedName>
</protein>
<evidence type="ECO:0000313" key="3">
    <source>
        <dbReference type="Proteomes" id="UP000258309"/>
    </source>
</evidence>
<dbReference type="Gene3D" id="1.20.1280.50">
    <property type="match status" value="1"/>
</dbReference>
<dbReference type="EMBL" id="NCSJ02000033">
    <property type="protein sequence ID" value="RFU33594.1"/>
    <property type="molecule type" value="Genomic_DNA"/>
</dbReference>
<feature type="non-terminal residue" evidence="2">
    <location>
        <position position="529"/>
    </location>
</feature>
<dbReference type="CDD" id="cd09917">
    <property type="entry name" value="F-box_SF"/>
    <property type="match status" value="1"/>
</dbReference>
<dbReference type="SMART" id="SM00256">
    <property type="entry name" value="FBOX"/>
    <property type="match status" value="1"/>
</dbReference>